<evidence type="ECO:0000256" key="6">
    <source>
        <dbReference type="ARBA" id="ARBA00023127"/>
    </source>
</evidence>
<gene>
    <name evidence="13" type="primary">LOC127357600</name>
</gene>
<comment type="similarity">
    <text evidence="3">Belongs to the cyclin family. Cyclin E subfamily.</text>
</comment>
<evidence type="ECO:0000256" key="9">
    <source>
        <dbReference type="ARBA" id="ARBA00025821"/>
    </source>
</evidence>
<reference evidence="13" key="2">
    <citation type="submission" date="2025-09" db="UniProtKB">
        <authorList>
            <consortium name="Ensembl"/>
        </authorList>
    </citation>
    <scope>IDENTIFICATION</scope>
</reference>
<organism evidence="13 14">
    <name type="scientific">Dicentrarchus labrax</name>
    <name type="common">European seabass</name>
    <name type="synonym">Morone labrax</name>
    <dbReference type="NCBI Taxonomy" id="13489"/>
    <lineage>
        <taxon>Eukaryota</taxon>
        <taxon>Metazoa</taxon>
        <taxon>Chordata</taxon>
        <taxon>Craniata</taxon>
        <taxon>Vertebrata</taxon>
        <taxon>Euteleostomi</taxon>
        <taxon>Actinopterygii</taxon>
        <taxon>Neopterygii</taxon>
        <taxon>Teleostei</taxon>
        <taxon>Neoteleostei</taxon>
        <taxon>Acanthomorphata</taxon>
        <taxon>Eupercaria</taxon>
        <taxon>Moronidae</taxon>
        <taxon>Dicentrarchus</taxon>
    </lineage>
</organism>
<accession>A0A8C4EXE2</accession>
<evidence type="ECO:0000259" key="12">
    <source>
        <dbReference type="SMART" id="SM01332"/>
    </source>
</evidence>
<evidence type="ECO:0000256" key="3">
    <source>
        <dbReference type="ARBA" id="ARBA00007143"/>
    </source>
</evidence>
<dbReference type="GO" id="GO:0005634">
    <property type="term" value="C:nucleus"/>
    <property type="evidence" value="ECO:0007669"/>
    <property type="project" value="UniProtKB-SubCell"/>
</dbReference>
<dbReference type="Ensembl" id="ENSDLAT00005027536.2">
    <property type="protein sequence ID" value="ENSDLAP00005025773.2"/>
    <property type="gene ID" value="ENSDLAG00005011713.2"/>
</dbReference>
<evidence type="ECO:0000313" key="14">
    <source>
        <dbReference type="Proteomes" id="UP000694389"/>
    </source>
</evidence>
<keyword evidence="4" id="KW-0597">Phosphoprotein</keyword>
<dbReference type="InterPro" id="IPR013763">
    <property type="entry name" value="Cyclin-like_dom"/>
</dbReference>
<dbReference type="SMART" id="SM00385">
    <property type="entry name" value="CYCLIN"/>
    <property type="match status" value="1"/>
</dbReference>
<dbReference type="SMART" id="SM01332">
    <property type="entry name" value="Cyclin_C"/>
    <property type="match status" value="1"/>
</dbReference>
<dbReference type="Pfam" id="PF02984">
    <property type="entry name" value="Cyclin_C"/>
    <property type="match status" value="1"/>
</dbReference>
<dbReference type="Gene3D" id="1.10.472.10">
    <property type="entry name" value="Cyclin-like"/>
    <property type="match status" value="2"/>
</dbReference>
<evidence type="ECO:0000256" key="5">
    <source>
        <dbReference type="ARBA" id="ARBA00022618"/>
    </source>
</evidence>
<reference evidence="13" key="1">
    <citation type="submission" date="2025-08" db="UniProtKB">
        <authorList>
            <consortium name="Ensembl"/>
        </authorList>
    </citation>
    <scope>IDENTIFICATION</scope>
</reference>
<evidence type="ECO:0000256" key="10">
    <source>
        <dbReference type="RuleBase" id="RU000383"/>
    </source>
</evidence>
<dbReference type="PANTHER" id="PTHR10177">
    <property type="entry name" value="CYCLINS"/>
    <property type="match status" value="1"/>
</dbReference>
<comment type="subunit">
    <text evidence="9">Interacts with the CDK1 protein kinase to form a serine/threonine kinase holoenzyme complex also known as maturation promoting factor (MPF). The cyclin subunit imparts substrate specificity to the complex.</text>
</comment>
<keyword evidence="7" id="KW-0539">Nucleus</keyword>
<feature type="domain" description="Cyclin-like" evidence="11">
    <location>
        <begin position="197"/>
        <end position="282"/>
    </location>
</feature>
<keyword evidence="5" id="KW-0132">Cell division</keyword>
<dbReference type="SUPFAM" id="SSF47954">
    <property type="entry name" value="Cyclin-like"/>
    <property type="match status" value="2"/>
</dbReference>
<dbReference type="InterPro" id="IPR048258">
    <property type="entry name" value="Cyclins_cyclin-box"/>
</dbReference>
<dbReference type="InterPro" id="IPR004367">
    <property type="entry name" value="Cyclin_C-dom"/>
</dbReference>
<comment type="function">
    <text evidence="1">Essential for the control of the cell cycle at the G2/M (mitosis) transition.</text>
</comment>
<evidence type="ECO:0000259" key="11">
    <source>
        <dbReference type="SMART" id="SM00385"/>
    </source>
</evidence>
<dbReference type="FunFam" id="1.10.472.10:FF:000024">
    <property type="entry name" value="G1/S-specific cyclin-E1"/>
    <property type="match status" value="1"/>
</dbReference>
<name>A0A8C4EXE2_DICLA</name>
<evidence type="ECO:0000256" key="7">
    <source>
        <dbReference type="ARBA" id="ARBA00023242"/>
    </source>
</evidence>
<dbReference type="InterPro" id="IPR006671">
    <property type="entry name" value="Cyclin_N"/>
</dbReference>
<keyword evidence="14" id="KW-1185">Reference proteome</keyword>
<proteinExistence type="inferred from homology"/>
<keyword evidence="6 10" id="KW-0195">Cyclin</keyword>
<dbReference type="InterPro" id="IPR036915">
    <property type="entry name" value="Cyclin-like_sf"/>
</dbReference>
<feature type="domain" description="Cyclin C-terminal" evidence="12">
    <location>
        <begin position="291"/>
        <end position="413"/>
    </location>
</feature>
<dbReference type="PROSITE" id="PS00292">
    <property type="entry name" value="CYCLINS"/>
    <property type="match status" value="1"/>
</dbReference>
<dbReference type="InterPro" id="IPR039361">
    <property type="entry name" value="Cyclin"/>
</dbReference>
<dbReference type="Pfam" id="PF00134">
    <property type="entry name" value="Cyclin_N"/>
    <property type="match status" value="1"/>
</dbReference>
<comment type="subcellular location">
    <subcellularLocation>
        <location evidence="2">Nucleus</location>
    </subcellularLocation>
</comment>
<dbReference type="GeneTree" id="ENSGT00940000156934"/>
<dbReference type="GO" id="GO:0051301">
    <property type="term" value="P:cell division"/>
    <property type="evidence" value="ECO:0007669"/>
    <property type="project" value="UniProtKB-KW"/>
</dbReference>
<evidence type="ECO:0000256" key="2">
    <source>
        <dbReference type="ARBA" id="ARBA00004123"/>
    </source>
</evidence>
<evidence type="ECO:0000256" key="8">
    <source>
        <dbReference type="ARBA" id="ARBA00023306"/>
    </source>
</evidence>
<protein>
    <submittedName>
        <fullName evidence="13">Cyclin E2</fullName>
    </submittedName>
</protein>
<evidence type="ECO:0000313" key="13">
    <source>
        <dbReference type="Ensembl" id="ENSDLAP00005025773.2"/>
    </source>
</evidence>
<dbReference type="Proteomes" id="UP000694389">
    <property type="component" value="Unassembled WGS sequence"/>
</dbReference>
<keyword evidence="8" id="KW-0131">Cell cycle</keyword>
<sequence>MSCLIIDVCVVTVAIKAFYTLHKMSSLGLCCCCCCCCCCIKGVSVFWGGCMSLCCSLRLCSMFKTAAATIMSRRSGRLQIRSENAPGHKSKVTKQSNRFVKPLSKLQCEKNHLVLESVAKPCILIAASEKGVRVDCDEVLISGDSLVRPSPLPHLGWGSAEDVWVKMVCKEQNYRHSKSFIQKHPRIQPRMRSILLDWLIEVSEAYTLHRQTFYLAQDYFDRFMLTQNNIEKGMLQLIGITCLFIASKMEEACPPKLSQMAYVTAGTYYEDEILQMELIILKALRWNLCPETAVSWLKLYFQMASMNTNSDLLESQFPQDAYVQMTRLLDLCILDINSLDFQYRVLAASVLSHFIQPETVEKVSGLSKDTTQLCVNWMAPYVESMGWFGIATLKDFAKIKTEDRHNIQTHTDYMTMLDYASKKEVNSQFLTPPNSTGKTCIH</sequence>
<evidence type="ECO:0000256" key="1">
    <source>
        <dbReference type="ARBA" id="ARBA00003222"/>
    </source>
</evidence>
<dbReference type="AlphaFoldDB" id="A0A8C4EXE2"/>
<evidence type="ECO:0000256" key="4">
    <source>
        <dbReference type="ARBA" id="ARBA00022553"/>
    </source>
</evidence>